<evidence type="ECO:0000259" key="1">
    <source>
        <dbReference type="Pfam" id="PF04965"/>
    </source>
</evidence>
<protein>
    <submittedName>
        <fullName evidence="2">Phage baseplate assemblyprotein W</fullName>
    </submittedName>
</protein>
<dbReference type="STRING" id="1123510.GCA_000620025_01757"/>
<keyword evidence="3" id="KW-1185">Reference proteome</keyword>
<dbReference type="SUPFAM" id="SSF160719">
    <property type="entry name" value="gpW/gp25-like"/>
    <property type="match status" value="1"/>
</dbReference>
<gene>
    <name evidence="2" type="ORF">ZBT109_2598</name>
</gene>
<feature type="domain" description="IraD/Gp25-like" evidence="1">
    <location>
        <begin position="13"/>
        <end position="93"/>
    </location>
</feature>
<evidence type="ECO:0000313" key="2">
    <source>
        <dbReference type="EMBL" id="BBG31328.1"/>
    </source>
</evidence>
<dbReference type="Pfam" id="PF04965">
    <property type="entry name" value="GPW_gp25"/>
    <property type="match status" value="1"/>
</dbReference>
<dbReference type="Proteomes" id="UP000267342">
    <property type="component" value="Chromosome"/>
</dbReference>
<evidence type="ECO:0000313" key="3">
    <source>
        <dbReference type="Proteomes" id="UP000267342"/>
    </source>
</evidence>
<proteinExistence type="predicted"/>
<accession>A0A348HI76</accession>
<dbReference type="RefSeq" id="WP_051523771.1">
    <property type="nucleotide sequence ID" value="NZ_AP018933.1"/>
</dbReference>
<dbReference type="EMBL" id="AP018933">
    <property type="protein sequence ID" value="BBG31328.1"/>
    <property type="molecule type" value="Genomic_DNA"/>
</dbReference>
<dbReference type="KEGG" id="zpl:ZBT109_2598"/>
<dbReference type="Gene3D" id="3.10.450.40">
    <property type="match status" value="1"/>
</dbReference>
<dbReference type="AlphaFoldDB" id="A0A348HI76"/>
<sequence>MSMSKASGKALARRDSITQSIGDIVMTPIGTRLMRRDYGSIVPFLIDQPLNGLTQLRVASAIVDALARWESRVEISRIESLEQQGAHLQLQLRLHDVNAGQQYSETLSLASPS</sequence>
<organism evidence="2 3">
    <name type="scientific">Zymobacter palmae</name>
    <dbReference type="NCBI Taxonomy" id="33074"/>
    <lineage>
        <taxon>Bacteria</taxon>
        <taxon>Pseudomonadati</taxon>
        <taxon>Pseudomonadota</taxon>
        <taxon>Gammaproteobacteria</taxon>
        <taxon>Oceanospirillales</taxon>
        <taxon>Halomonadaceae</taxon>
        <taxon>Zymobacter group</taxon>
        <taxon>Zymobacter</taxon>
    </lineage>
</organism>
<dbReference type="InterPro" id="IPR007048">
    <property type="entry name" value="IraD/Gp25-like"/>
</dbReference>
<name>A0A348HI76_9GAMM</name>
<reference evidence="2 3" key="1">
    <citation type="submission" date="2018-09" db="EMBL/GenBank/DDBJ databases">
        <title>Zymobacter palmae IAM14233 (=T109) whole genome analysis.</title>
        <authorList>
            <person name="Yanase H."/>
        </authorList>
    </citation>
    <scope>NUCLEOTIDE SEQUENCE [LARGE SCALE GENOMIC DNA]</scope>
    <source>
        <strain evidence="2 3">IAM14233</strain>
    </source>
</reference>
<dbReference type="OrthoDB" id="9802846at2"/>